<feature type="domain" description="AbiEi antitoxin N-terminal" evidence="1">
    <location>
        <begin position="6"/>
        <end position="51"/>
    </location>
</feature>
<evidence type="ECO:0000313" key="3">
    <source>
        <dbReference type="Proteomes" id="UP000019681"/>
    </source>
</evidence>
<gene>
    <name evidence="2" type="ORF">Q428_14015</name>
</gene>
<dbReference type="Proteomes" id="UP000019681">
    <property type="component" value="Unassembled WGS sequence"/>
</dbReference>
<accession>A0A017RRM4</accession>
<dbReference type="AlphaFoldDB" id="A0A017RRM4"/>
<sequence length="197" mass="23182">MDYIKKLEDLIKENNGTIVTSDLDKFNIPRIYLTKLMDMGKIERVRRGVYVAVGEIEDEMFYMQSKYPKLIYSHETALFIHGLTDRTPFEYAVTVPSGYKAPQNVSDNNKIYYIKRELHLLGVVTAKTSFGNEIKVYDVERTICDILRSRERIDIQIITQALKDYVRLKTTDFNKLSEYAKIFRVNEILRKYMEVLL</sequence>
<dbReference type="OrthoDB" id="9801429at2"/>
<keyword evidence="3" id="KW-1185">Reference proteome</keyword>
<dbReference type="RefSeq" id="WP_035381651.1">
    <property type="nucleotide sequence ID" value="NZ_AZQP01000070.1"/>
</dbReference>
<dbReference type="EMBL" id="AZQP01000070">
    <property type="protein sequence ID" value="EYE87307.1"/>
    <property type="molecule type" value="Genomic_DNA"/>
</dbReference>
<name>A0A017RRM4_9CLOT</name>
<reference evidence="2 3" key="1">
    <citation type="journal article" date="2014" name="Genome Announc.">
        <title>Draft Genome Sequence of Fervidicella metallireducens Strain AeBT, an Iron-Reducing Thermoanaerobe from the Great Artesian Basin.</title>
        <authorList>
            <person name="Patel B.K."/>
        </authorList>
    </citation>
    <scope>NUCLEOTIDE SEQUENCE [LARGE SCALE GENOMIC DNA]</scope>
    <source>
        <strain evidence="2 3">AeB</strain>
    </source>
</reference>
<proteinExistence type="predicted"/>
<evidence type="ECO:0000313" key="2">
    <source>
        <dbReference type="EMBL" id="EYE87307.1"/>
    </source>
</evidence>
<evidence type="ECO:0000259" key="1">
    <source>
        <dbReference type="Pfam" id="PF13338"/>
    </source>
</evidence>
<dbReference type="STRING" id="1403537.Q428_14015"/>
<dbReference type="InterPro" id="IPR025159">
    <property type="entry name" value="AbiEi_N"/>
</dbReference>
<organism evidence="2 3">
    <name type="scientific">Fervidicella metallireducens AeB</name>
    <dbReference type="NCBI Taxonomy" id="1403537"/>
    <lineage>
        <taxon>Bacteria</taxon>
        <taxon>Bacillati</taxon>
        <taxon>Bacillota</taxon>
        <taxon>Clostridia</taxon>
        <taxon>Eubacteriales</taxon>
        <taxon>Clostridiaceae</taxon>
        <taxon>Fervidicella</taxon>
    </lineage>
</organism>
<dbReference type="Pfam" id="PF13338">
    <property type="entry name" value="AbiEi_4"/>
    <property type="match status" value="1"/>
</dbReference>
<comment type="caution">
    <text evidence="2">The sequence shown here is derived from an EMBL/GenBank/DDBJ whole genome shotgun (WGS) entry which is preliminary data.</text>
</comment>
<protein>
    <recommendedName>
        <fullName evidence="1">AbiEi antitoxin N-terminal domain-containing protein</fullName>
    </recommendedName>
</protein>